<name>A0A2T3QIP1_PHODM</name>
<dbReference type="AlphaFoldDB" id="A0A2T3QIP1"/>
<dbReference type="Pfam" id="PF11355">
    <property type="entry name" value="DUF3157"/>
    <property type="match status" value="1"/>
</dbReference>
<protein>
    <submittedName>
        <fullName evidence="1">Protein of uncharacterized function (DUF3157)</fullName>
    </submittedName>
</protein>
<evidence type="ECO:0000313" key="2">
    <source>
        <dbReference type="Proteomes" id="UP000251647"/>
    </source>
</evidence>
<dbReference type="EMBL" id="UATL01000005">
    <property type="protein sequence ID" value="SPY44145.1"/>
    <property type="molecule type" value="Genomic_DNA"/>
</dbReference>
<reference evidence="1 2" key="1">
    <citation type="submission" date="2018-06" db="EMBL/GenBank/DDBJ databases">
        <authorList>
            <consortium name="Pathogen Informatics"/>
            <person name="Doyle S."/>
        </authorList>
    </citation>
    <scope>NUCLEOTIDE SEQUENCE [LARGE SCALE GENOMIC DNA]</scope>
    <source>
        <strain evidence="1 2">NCTC11647</strain>
    </source>
</reference>
<sequence>MHLKYRLISAAVLGLLSASVSAQQVVELKDGRLIQLNDDFTWQYVQKQQATTAKPEVEVLEASAQLAPVTAVPFTNTVVGTQFKLNSSKPILQLSQSGIDAILQPAYYQGNELVIPVGLTNQGTDSVVLVKMNITLADANGKSLASESVKVWSAIKRMPETYLRAKTQKQGLPIKLKVPSFSNYQIKAEITEVEHW</sequence>
<proteinExistence type="predicted"/>
<gene>
    <name evidence="1" type="ORF">NCTC11647_03082</name>
</gene>
<evidence type="ECO:0000313" key="1">
    <source>
        <dbReference type="EMBL" id="SPY44145.1"/>
    </source>
</evidence>
<dbReference type="InterPro" id="IPR021501">
    <property type="entry name" value="DUF3157"/>
</dbReference>
<dbReference type="Proteomes" id="UP000251647">
    <property type="component" value="Unassembled WGS sequence"/>
</dbReference>
<dbReference type="RefSeq" id="WP_005305984.1">
    <property type="nucleotide sequence ID" value="NZ_CP018298.1"/>
</dbReference>
<dbReference type="OrthoDB" id="5593708at2"/>
<accession>A0A2T3QIP1</accession>
<organism evidence="1 2">
    <name type="scientific">Photobacterium damselae</name>
    <dbReference type="NCBI Taxonomy" id="38293"/>
    <lineage>
        <taxon>Bacteria</taxon>
        <taxon>Pseudomonadati</taxon>
        <taxon>Pseudomonadota</taxon>
        <taxon>Gammaproteobacteria</taxon>
        <taxon>Vibrionales</taxon>
        <taxon>Vibrionaceae</taxon>
        <taxon>Photobacterium</taxon>
    </lineage>
</organism>